<dbReference type="Proteomes" id="UP001221757">
    <property type="component" value="Unassembled WGS sequence"/>
</dbReference>
<name>A0AAD7DQB3_MYCRO</name>
<evidence type="ECO:0000256" key="1">
    <source>
        <dbReference type="PROSITE-ProRule" id="PRU00042"/>
    </source>
</evidence>
<dbReference type="Gene3D" id="3.30.160.60">
    <property type="entry name" value="Classic Zinc Finger"/>
    <property type="match status" value="1"/>
</dbReference>
<dbReference type="AlphaFoldDB" id="A0AAD7DQB3"/>
<evidence type="ECO:0000313" key="5">
    <source>
        <dbReference type="Proteomes" id="UP001221757"/>
    </source>
</evidence>
<keyword evidence="1" id="KW-0862">Zinc</keyword>
<dbReference type="SMART" id="SM00355">
    <property type="entry name" value="ZnF_C2H2"/>
    <property type="match status" value="2"/>
</dbReference>
<gene>
    <name evidence="4" type="ORF">B0H17DRAFT_1052787</name>
</gene>
<keyword evidence="1" id="KW-0863">Zinc-finger</keyword>
<evidence type="ECO:0000259" key="3">
    <source>
        <dbReference type="PROSITE" id="PS50157"/>
    </source>
</evidence>
<keyword evidence="1" id="KW-0479">Metal-binding</keyword>
<protein>
    <recommendedName>
        <fullName evidence="3">C2H2-type domain-containing protein</fullName>
    </recommendedName>
</protein>
<accession>A0AAD7DQB3</accession>
<organism evidence="4 5">
    <name type="scientific">Mycena rosella</name>
    <name type="common">Pink bonnet</name>
    <name type="synonym">Agaricus rosellus</name>
    <dbReference type="NCBI Taxonomy" id="1033263"/>
    <lineage>
        <taxon>Eukaryota</taxon>
        <taxon>Fungi</taxon>
        <taxon>Dikarya</taxon>
        <taxon>Basidiomycota</taxon>
        <taxon>Agaricomycotina</taxon>
        <taxon>Agaricomycetes</taxon>
        <taxon>Agaricomycetidae</taxon>
        <taxon>Agaricales</taxon>
        <taxon>Marasmiineae</taxon>
        <taxon>Mycenaceae</taxon>
        <taxon>Mycena</taxon>
    </lineage>
</organism>
<dbReference type="GO" id="GO:0008270">
    <property type="term" value="F:zinc ion binding"/>
    <property type="evidence" value="ECO:0007669"/>
    <property type="project" value="UniProtKB-KW"/>
</dbReference>
<dbReference type="EMBL" id="JARKIE010000033">
    <property type="protein sequence ID" value="KAJ7696710.1"/>
    <property type="molecule type" value="Genomic_DNA"/>
</dbReference>
<dbReference type="InterPro" id="IPR013087">
    <property type="entry name" value="Znf_C2H2_type"/>
</dbReference>
<feature type="region of interest" description="Disordered" evidence="2">
    <location>
        <begin position="202"/>
        <end position="249"/>
    </location>
</feature>
<evidence type="ECO:0000313" key="4">
    <source>
        <dbReference type="EMBL" id="KAJ7696710.1"/>
    </source>
</evidence>
<reference evidence="4" key="1">
    <citation type="submission" date="2023-03" db="EMBL/GenBank/DDBJ databases">
        <title>Massive genome expansion in bonnet fungi (Mycena s.s.) driven by repeated elements and novel gene families across ecological guilds.</title>
        <authorList>
            <consortium name="Lawrence Berkeley National Laboratory"/>
            <person name="Harder C.B."/>
            <person name="Miyauchi S."/>
            <person name="Viragh M."/>
            <person name="Kuo A."/>
            <person name="Thoen E."/>
            <person name="Andreopoulos B."/>
            <person name="Lu D."/>
            <person name="Skrede I."/>
            <person name="Drula E."/>
            <person name="Henrissat B."/>
            <person name="Morin E."/>
            <person name="Kohler A."/>
            <person name="Barry K."/>
            <person name="LaButti K."/>
            <person name="Morin E."/>
            <person name="Salamov A."/>
            <person name="Lipzen A."/>
            <person name="Mereny Z."/>
            <person name="Hegedus B."/>
            <person name="Baldrian P."/>
            <person name="Stursova M."/>
            <person name="Weitz H."/>
            <person name="Taylor A."/>
            <person name="Grigoriev I.V."/>
            <person name="Nagy L.G."/>
            <person name="Martin F."/>
            <person name="Kauserud H."/>
        </authorList>
    </citation>
    <scope>NUCLEOTIDE SEQUENCE</scope>
    <source>
        <strain evidence="4">CBHHK067</strain>
    </source>
</reference>
<dbReference type="PROSITE" id="PS00028">
    <property type="entry name" value="ZINC_FINGER_C2H2_1"/>
    <property type="match status" value="2"/>
</dbReference>
<dbReference type="PROSITE" id="PS50157">
    <property type="entry name" value="ZINC_FINGER_C2H2_2"/>
    <property type="match status" value="1"/>
</dbReference>
<sequence length="344" mass="37753">MSLTLPIQALETMQVSFKVKLMDGKFTFDMICENGAEIPGLQSESGKKLQLCAVRDSGDVTLTIRVSREVEDNSNDEVELGSICEDMNPQQILLPEPREHSLEASVFPRTGDSEIDTDMDFLLHSPKIPDMTLGLFDVPGALSGFNMTESLFSVLTTDTLYDCRDYFNPGIPFAGSQERANSWCTVPSDFLSRPPLPHLDAFGLMPDTLPEDPPDVSPGISNSPTTDDTSSSAPSTPSEISASPRGPSCSSRTHGIYHCPEPECQRTFKSQYTLSKHVQAHRPKTQSSFPCTMGCALEFSRKHDRLRHEVTQHGRVCANCGACGSFFSSEATLNRHKCKIGARP</sequence>
<comment type="caution">
    <text evidence="4">The sequence shown here is derived from an EMBL/GenBank/DDBJ whole genome shotgun (WGS) entry which is preliminary data.</text>
</comment>
<feature type="compositionally biased region" description="Low complexity" evidence="2">
    <location>
        <begin position="220"/>
        <end position="244"/>
    </location>
</feature>
<evidence type="ECO:0000256" key="2">
    <source>
        <dbReference type="SAM" id="MobiDB-lite"/>
    </source>
</evidence>
<keyword evidence="5" id="KW-1185">Reference proteome</keyword>
<feature type="domain" description="C2H2-type" evidence="3">
    <location>
        <begin position="257"/>
        <end position="286"/>
    </location>
</feature>
<proteinExistence type="predicted"/>